<gene>
    <name evidence="2" type="ORF">PAI11_03010</name>
</gene>
<dbReference type="EMBL" id="AGUD01000010">
    <property type="protein sequence ID" value="EHN12812.1"/>
    <property type="molecule type" value="Genomic_DNA"/>
</dbReference>
<protein>
    <submittedName>
        <fullName evidence="2">Uncharacterized protein</fullName>
    </submittedName>
</protein>
<comment type="caution">
    <text evidence="2">The sequence shown here is derived from an EMBL/GenBank/DDBJ whole genome shotgun (WGS) entry which is preliminary data.</text>
</comment>
<name>H0E0J3_9ACTN</name>
<accession>H0E0J3</accession>
<dbReference type="AlphaFoldDB" id="H0E0J3"/>
<feature type="compositionally biased region" description="Basic and acidic residues" evidence="1">
    <location>
        <begin position="1"/>
        <end position="11"/>
    </location>
</feature>
<evidence type="ECO:0000256" key="1">
    <source>
        <dbReference type="SAM" id="MobiDB-lite"/>
    </source>
</evidence>
<evidence type="ECO:0000313" key="2">
    <source>
        <dbReference type="EMBL" id="EHN12812.1"/>
    </source>
</evidence>
<dbReference type="RefSeq" id="WP_007570098.1">
    <property type="nucleotide sequence ID" value="NZ_AGUD01000010.1"/>
</dbReference>
<evidence type="ECO:0000313" key="3">
    <source>
        <dbReference type="Proteomes" id="UP000005143"/>
    </source>
</evidence>
<keyword evidence="3" id="KW-1185">Reference proteome</keyword>
<sequence length="165" mass="17569">MSDKTQPRDPSSEDAPADAESGAQLSGLAKLLAQGVVVTGERVQEAIEDAVRRGRMTRNDAHELAATIVAAGRRQTEELRSELEQLLGRGRGRIIGQRPGGGDGEDEPRAAVPALPIAGYDEMTAAEVIQALDGLSAAELRRVGDHEGRTANRKTVLRAIERKLG</sequence>
<organism evidence="2 3">
    <name type="scientific">Patulibacter medicamentivorans</name>
    <dbReference type="NCBI Taxonomy" id="1097667"/>
    <lineage>
        <taxon>Bacteria</taxon>
        <taxon>Bacillati</taxon>
        <taxon>Actinomycetota</taxon>
        <taxon>Thermoleophilia</taxon>
        <taxon>Solirubrobacterales</taxon>
        <taxon>Patulibacteraceae</taxon>
        <taxon>Patulibacter</taxon>
    </lineage>
</organism>
<feature type="region of interest" description="Disordered" evidence="1">
    <location>
        <begin position="90"/>
        <end position="110"/>
    </location>
</feature>
<reference evidence="2 3" key="1">
    <citation type="journal article" date="2013" name="Biodegradation">
        <title>Quantitative proteomic analysis of ibuprofen-degrading Patulibacter sp. strain I11.</title>
        <authorList>
            <person name="Almeida B."/>
            <person name="Kjeldal H."/>
            <person name="Lolas I."/>
            <person name="Knudsen A.D."/>
            <person name="Carvalho G."/>
            <person name="Nielsen K.L."/>
            <person name="Barreto Crespo M.T."/>
            <person name="Stensballe A."/>
            <person name="Nielsen J.L."/>
        </authorList>
    </citation>
    <scope>NUCLEOTIDE SEQUENCE [LARGE SCALE GENOMIC DNA]</scope>
    <source>
        <strain evidence="2 3">I11</strain>
    </source>
</reference>
<dbReference type="Proteomes" id="UP000005143">
    <property type="component" value="Unassembled WGS sequence"/>
</dbReference>
<feature type="region of interest" description="Disordered" evidence="1">
    <location>
        <begin position="1"/>
        <end position="23"/>
    </location>
</feature>
<dbReference type="OrthoDB" id="5244320at2"/>
<proteinExistence type="predicted"/>